<protein>
    <submittedName>
        <fullName evidence="2">Uncharacterized protein</fullName>
    </submittedName>
</protein>
<dbReference type="PATRIC" id="fig|273677.3.peg.260"/>
<feature type="region of interest" description="Disordered" evidence="1">
    <location>
        <begin position="1"/>
        <end position="48"/>
    </location>
</feature>
<proteinExistence type="predicted"/>
<sequence>MTDNTPHTRDADDAHADDAAPTDAVSDEVKEDAARAGNEVPEDDADGS</sequence>
<accession>A0A031FXU1</accession>
<organism evidence="2 3">
    <name type="scientific">Microbacterium oleivorans</name>
    <dbReference type="NCBI Taxonomy" id="273677"/>
    <lineage>
        <taxon>Bacteria</taxon>
        <taxon>Bacillati</taxon>
        <taxon>Actinomycetota</taxon>
        <taxon>Actinomycetes</taxon>
        <taxon>Micrococcales</taxon>
        <taxon>Microbacteriaceae</taxon>
        <taxon>Microbacterium</taxon>
    </lineage>
</organism>
<dbReference type="EMBL" id="JFYO01000001">
    <property type="protein sequence ID" value="EZP29649.1"/>
    <property type="molecule type" value="Genomic_DNA"/>
</dbReference>
<dbReference type="Proteomes" id="UP000024001">
    <property type="component" value="Unassembled WGS sequence"/>
</dbReference>
<feature type="compositionally biased region" description="Basic and acidic residues" evidence="1">
    <location>
        <begin position="1"/>
        <end position="18"/>
    </location>
</feature>
<evidence type="ECO:0000313" key="2">
    <source>
        <dbReference type="EMBL" id="EZP29649.1"/>
    </source>
</evidence>
<dbReference type="AlphaFoldDB" id="A0A031FXU1"/>
<evidence type="ECO:0000313" key="3">
    <source>
        <dbReference type="Proteomes" id="UP000024001"/>
    </source>
</evidence>
<keyword evidence="3" id="KW-1185">Reference proteome</keyword>
<reference evidence="2 3" key="1">
    <citation type="submission" date="2014-03" db="EMBL/GenBank/DDBJ databases">
        <title>Draft Genome Sequences of 13 Willow Endophytes.</title>
        <authorList>
            <person name="Gan H.Y."/>
            <person name="Gan H.M."/>
            <person name="Savka M.A."/>
            <person name="Hudson A.O."/>
        </authorList>
    </citation>
    <scope>NUCLEOTIDE SEQUENCE [LARGE SCALE GENOMIC DNA]</scope>
    <source>
        <strain evidence="2 3">RIT293</strain>
    </source>
</reference>
<name>A0A031FXU1_9MICO</name>
<comment type="caution">
    <text evidence="2">The sequence shown here is derived from an EMBL/GenBank/DDBJ whole genome shotgun (WGS) entry which is preliminary data.</text>
</comment>
<dbReference type="RefSeq" id="WP_164499343.1">
    <property type="nucleotide sequence ID" value="NZ_JFYO01000001.1"/>
</dbReference>
<evidence type="ECO:0000256" key="1">
    <source>
        <dbReference type="SAM" id="MobiDB-lite"/>
    </source>
</evidence>
<gene>
    <name evidence="2" type="ORF">BW34_00268</name>
</gene>